<feature type="domain" description="Endonuclease/exonuclease/phosphatase" evidence="2">
    <location>
        <begin position="154"/>
        <end position="529"/>
    </location>
</feature>
<dbReference type="OMA" id="IHMPSAG"/>
<dbReference type="Gene3D" id="3.60.10.10">
    <property type="entry name" value="Endonuclease/exonuclease/phosphatase"/>
    <property type="match status" value="1"/>
</dbReference>
<dbReference type="SUPFAM" id="SSF56219">
    <property type="entry name" value="DNase I-like"/>
    <property type="match status" value="1"/>
</dbReference>
<feature type="region of interest" description="Disordered" evidence="1">
    <location>
        <begin position="400"/>
        <end position="450"/>
    </location>
</feature>
<feature type="compositionally biased region" description="Polar residues" evidence="1">
    <location>
        <begin position="1"/>
        <end position="15"/>
    </location>
</feature>
<protein>
    <recommendedName>
        <fullName evidence="2">Endonuclease/exonuclease/phosphatase domain-containing protein</fullName>
    </recommendedName>
</protein>
<dbReference type="OrthoDB" id="428734at2759"/>
<sequence>MLQTVSDGAGQQANASPPRKVPRLAPPTVHRLRLPAGPLVVGVECAPRIMLLNASQDAFVARWLRCAPDGSSAAPVDVGRELLYTPVAADVSHRLRLAVTPLWDDGTPVAGNLVAVESSAVVDEFAPRAPRTLVRRGVAGAEAGAVAVPLARVMTYNVLSQRMATPELHPHCPAWALRWPFRWRALWRELLDARPCVACLQEVEEDAWRAHFEPAMRSAGYEGVLAPKRTRRGQLTHGCATMYCAERWQLVAHRAAPLADALDALVARGDGGGAGAALLDEARGKGSLVLLLALRERAAPAAGARARALVVANTHLHWEAHRPHLKAVQAALACHAAAAFRAELGTPDEWPLILAADLNSTPTIPHGCEAAGGGQPLGNGCGAVRSGVYELLASGALHPAHPHHPAHWRPPPGSNGVGPVAASTGAPPAAAPVGSPDAAPERDAVAAPAGAHARALPPLSQPLSLHSAYAAVLGAEPACTNFTLGFVGTLDYIWAESGTLRASAVLDVPERAELCAHGALPSCVHPSDHLPLLAALCTVPVRALAKVAAS</sequence>
<comment type="caution">
    <text evidence="3">The sequence shown here is derived from an EMBL/GenBank/DDBJ whole genome shotgun (WGS) entry which is preliminary data.</text>
</comment>
<dbReference type="GO" id="GO:0000175">
    <property type="term" value="F:3'-5'-RNA exonuclease activity"/>
    <property type="evidence" value="ECO:0007669"/>
    <property type="project" value="TreeGrafter"/>
</dbReference>
<gene>
    <name evidence="3" type="ORF">KFE25_004096</name>
</gene>
<feature type="region of interest" description="Disordered" evidence="1">
    <location>
        <begin position="1"/>
        <end position="26"/>
    </location>
</feature>
<dbReference type="PANTHER" id="PTHR12121">
    <property type="entry name" value="CARBON CATABOLITE REPRESSOR PROTEIN 4"/>
    <property type="match status" value="1"/>
</dbReference>
<evidence type="ECO:0000259" key="2">
    <source>
        <dbReference type="Pfam" id="PF03372"/>
    </source>
</evidence>
<dbReference type="Proteomes" id="UP000751190">
    <property type="component" value="Unassembled WGS sequence"/>
</dbReference>
<evidence type="ECO:0000313" key="4">
    <source>
        <dbReference type="Proteomes" id="UP000751190"/>
    </source>
</evidence>
<accession>A0A8J6CDR8</accession>
<proteinExistence type="predicted"/>
<organism evidence="3 4">
    <name type="scientific">Diacronema lutheri</name>
    <name type="common">Unicellular marine alga</name>
    <name type="synonym">Monochrysis lutheri</name>
    <dbReference type="NCBI Taxonomy" id="2081491"/>
    <lineage>
        <taxon>Eukaryota</taxon>
        <taxon>Haptista</taxon>
        <taxon>Haptophyta</taxon>
        <taxon>Pavlovophyceae</taxon>
        <taxon>Pavlovales</taxon>
        <taxon>Pavlovaceae</taxon>
        <taxon>Diacronema</taxon>
    </lineage>
</organism>
<evidence type="ECO:0000256" key="1">
    <source>
        <dbReference type="SAM" id="MobiDB-lite"/>
    </source>
</evidence>
<dbReference type="Pfam" id="PF03372">
    <property type="entry name" value="Exo_endo_phos"/>
    <property type="match status" value="1"/>
</dbReference>
<reference evidence="3" key="1">
    <citation type="submission" date="2021-05" db="EMBL/GenBank/DDBJ databases">
        <title>The genome of the haptophyte Pavlova lutheri (Diacronema luteri, Pavlovales) - a model for lipid biosynthesis in eukaryotic algae.</title>
        <authorList>
            <person name="Hulatt C.J."/>
            <person name="Posewitz M.C."/>
        </authorList>
    </citation>
    <scope>NUCLEOTIDE SEQUENCE</scope>
    <source>
        <strain evidence="3">NIVA-4/92</strain>
    </source>
</reference>
<dbReference type="PANTHER" id="PTHR12121:SF36">
    <property type="entry name" value="ENDONUCLEASE_EXONUCLEASE_PHOSPHATASE DOMAIN-CONTAINING PROTEIN"/>
    <property type="match status" value="1"/>
</dbReference>
<dbReference type="EMBL" id="JAGTXO010000015">
    <property type="protein sequence ID" value="KAG8463823.1"/>
    <property type="molecule type" value="Genomic_DNA"/>
</dbReference>
<dbReference type="AlphaFoldDB" id="A0A8J6CDR8"/>
<name>A0A8J6CDR8_DIALT</name>
<dbReference type="InterPro" id="IPR036691">
    <property type="entry name" value="Endo/exonu/phosph_ase_sf"/>
</dbReference>
<keyword evidence="4" id="KW-1185">Reference proteome</keyword>
<dbReference type="InterPro" id="IPR005135">
    <property type="entry name" value="Endo/exonuclease/phosphatase"/>
</dbReference>
<evidence type="ECO:0000313" key="3">
    <source>
        <dbReference type="EMBL" id="KAG8463823.1"/>
    </source>
</evidence>
<dbReference type="InterPro" id="IPR050410">
    <property type="entry name" value="CCR4/nocturin_mRNA_transcr"/>
</dbReference>
<feature type="compositionally biased region" description="Low complexity" evidence="1">
    <location>
        <begin position="417"/>
        <end position="438"/>
    </location>
</feature>